<feature type="signal peptide" evidence="6">
    <location>
        <begin position="1"/>
        <end position="21"/>
    </location>
</feature>
<evidence type="ECO:0000256" key="3">
    <source>
        <dbReference type="ARBA" id="ARBA00022729"/>
    </source>
</evidence>
<evidence type="ECO:0000256" key="5">
    <source>
        <dbReference type="ARBA" id="ARBA00022807"/>
    </source>
</evidence>
<sequence>MKTKKLVAVMLFIGLCLFSQAQTSQKSSDPDNLAKEYFSQIMGVASNATTNTKLYQFVYEWLGTPYRLGGDSKRGIDCSKFSLAVYENVFNTTIGYNSRNQYSNVTPIRKNDLQPGDLVFFKIRSRSITHVGVYLGDDKFAHASSSKGVMVSNLNEAYWKRYYYNGGRPKVDESERIMTADANPTNKSNLH</sequence>
<protein>
    <submittedName>
        <fullName evidence="8">C40 family peptidase</fullName>
    </submittedName>
</protein>
<evidence type="ECO:0000259" key="7">
    <source>
        <dbReference type="PROSITE" id="PS51935"/>
    </source>
</evidence>
<gene>
    <name evidence="8" type="ORF">ACFQ2C_02760</name>
</gene>
<reference evidence="9" key="1">
    <citation type="journal article" date="2019" name="Int. J. Syst. Evol. Microbiol.">
        <title>The Global Catalogue of Microorganisms (GCM) 10K type strain sequencing project: providing services to taxonomists for standard genome sequencing and annotation.</title>
        <authorList>
            <consortium name="The Broad Institute Genomics Platform"/>
            <consortium name="The Broad Institute Genome Sequencing Center for Infectious Disease"/>
            <person name="Wu L."/>
            <person name="Ma J."/>
        </authorList>
    </citation>
    <scope>NUCLEOTIDE SEQUENCE [LARGE SCALE GENOMIC DNA]</scope>
    <source>
        <strain evidence="9">CCUG 52468</strain>
    </source>
</reference>
<keyword evidence="2" id="KW-0645">Protease</keyword>
<dbReference type="Proteomes" id="UP001597205">
    <property type="component" value="Unassembled WGS sequence"/>
</dbReference>
<evidence type="ECO:0000313" key="9">
    <source>
        <dbReference type="Proteomes" id="UP001597205"/>
    </source>
</evidence>
<evidence type="ECO:0000256" key="1">
    <source>
        <dbReference type="ARBA" id="ARBA00007074"/>
    </source>
</evidence>
<name>A0ABW3RIE8_9SPHI</name>
<evidence type="ECO:0000256" key="2">
    <source>
        <dbReference type="ARBA" id="ARBA00022670"/>
    </source>
</evidence>
<feature type="chain" id="PRO_5045221838" evidence="6">
    <location>
        <begin position="22"/>
        <end position="191"/>
    </location>
</feature>
<dbReference type="InterPro" id="IPR000064">
    <property type="entry name" value="NLP_P60_dom"/>
</dbReference>
<keyword evidence="3 6" id="KW-0732">Signal</keyword>
<dbReference type="RefSeq" id="WP_099369653.1">
    <property type="nucleotide sequence ID" value="NZ_JALXMZ010000019.1"/>
</dbReference>
<dbReference type="Pfam" id="PF00877">
    <property type="entry name" value="NLPC_P60"/>
    <property type="match status" value="1"/>
</dbReference>
<feature type="domain" description="NlpC/P60" evidence="7">
    <location>
        <begin position="48"/>
        <end position="170"/>
    </location>
</feature>
<keyword evidence="5" id="KW-0788">Thiol protease</keyword>
<evidence type="ECO:0000313" key="8">
    <source>
        <dbReference type="EMBL" id="MFD1164518.1"/>
    </source>
</evidence>
<dbReference type="PANTHER" id="PTHR47360">
    <property type="entry name" value="MUREIN DD-ENDOPEPTIDASE MEPS/MUREIN LD-CARBOXYPEPTIDASE"/>
    <property type="match status" value="1"/>
</dbReference>
<accession>A0ABW3RIE8</accession>
<dbReference type="Gene3D" id="3.90.1720.10">
    <property type="entry name" value="endopeptidase domain like (from Nostoc punctiforme)"/>
    <property type="match status" value="1"/>
</dbReference>
<dbReference type="SUPFAM" id="SSF54001">
    <property type="entry name" value="Cysteine proteinases"/>
    <property type="match status" value="1"/>
</dbReference>
<proteinExistence type="inferred from homology"/>
<dbReference type="InterPro" id="IPR038765">
    <property type="entry name" value="Papain-like_cys_pep_sf"/>
</dbReference>
<dbReference type="InterPro" id="IPR052062">
    <property type="entry name" value="Murein_DD/LD_carboxypeptidase"/>
</dbReference>
<keyword evidence="4" id="KW-0378">Hydrolase</keyword>
<organism evidence="8 9">
    <name type="scientific">Sphingobacterium daejeonense</name>
    <dbReference type="NCBI Taxonomy" id="371142"/>
    <lineage>
        <taxon>Bacteria</taxon>
        <taxon>Pseudomonadati</taxon>
        <taxon>Bacteroidota</taxon>
        <taxon>Sphingobacteriia</taxon>
        <taxon>Sphingobacteriales</taxon>
        <taxon>Sphingobacteriaceae</taxon>
        <taxon>Sphingobacterium</taxon>
    </lineage>
</organism>
<evidence type="ECO:0000256" key="6">
    <source>
        <dbReference type="SAM" id="SignalP"/>
    </source>
</evidence>
<comment type="similarity">
    <text evidence="1">Belongs to the peptidase C40 family.</text>
</comment>
<dbReference type="PROSITE" id="PS51935">
    <property type="entry name" value="NLPC_P60"/>
    <property type="match status" value="1"/>
</dbReference>
<dbReference type="PANTHER" id="PTHR47360:SF1">
    <property type="entry name" value="ENDOPEPTIDASE NLPC-RELATED"/>
    <property type="match status" value="1"/>
</dbReference>
<evidence type="ECO:0000256" key="4">
    <source>
        <dbReference type="ARBA" id="ARBA00022801"/>
    </source>
</evidence>
<dbReference type="EMBL" id="JBHTKY010000002">
    <property type="protein sequence ID" value="MFD1164518.1"/>
    <property type="molecule type" value="Genomic_DNA"/>
</dbReference>
<comment type="caution">
    <text evidence="8">The sequence shown here is derived from an EMBL/GenBank/DDBJ whole genome shotgun (WGS) entry which is preliminary data.</text>
</comment>
<keyword evidence="9" id="KW-1185">Reference proteome</keyword>